<sequence>MKIRIKSLNGFPGETYSGTPLEIVMRMQKACQKPHASPNSFMAAFRKAAEQAGHSFRITRGADLKKRCRYFASSILLSGLGTLIVSPRNREYI</sequence>
<evidence type="ECO:0000313" key="2">
    <source>
        <dbReference type="Proteomes" id="UP000177152"/>
    </source>
</evidence>
<proteinExistence type="predicted"/>
<evidence type="ECO:0000313" key="1">
    <source>
        <dbReference type="EMBL" id="OGZ93628.1"/>
    </source>
</evidence>
<dbReference type="AlphaFoldDB" id="A0A1G2K5B4"/>
<name>A0A1G2K5B4_9BACT</name>
<comment type="caution">
    <text evidence="1">The sequence shown here is derived from an EMBL/GenBank/DDBJ whole genome shotgun (WGS) entry which is preliminary data.</text>
</comment>
<dbReference type="Proteomes" id="UP000177152">
    <property type="component" value="Unassembled WGS sequence"/>
</dbReference>
<gene>
    <name evidence="1" type="ORF">A2633_04715</name>
</gene>
<dbReference type="EMBL" id="MHQC01000056">
    <property type="protein sequence ID" value="OGZ93628.1"/>
    <property type="molecule type" value="Genomic_DNA"/>
</dbReference>
<accession>A0A1G2K5B4</accession>
<reference evidence="1 2" key="1">
    <citation type="journal article" date="2016" name="Nat. Commun.">
        <title>Thousands of microbial genomes shed light on interconnected biogeochemical processes in an aquifer system.</title>
        <authorList>
            <person name="Anantharaman K."/>
            <person name="Brown C.T."/>
            <person name="Hug L.A."/>
            <person name="Sharon I."/>
            <person name="Castelle C.J."/>
            <person name="Probst A.J."/>
            <person name="Thomas B.C."/>
            <person name="Singh A."/>
            <person name="Wilkins M.J."/>
            <person name="Karaoz U."/>
            <person name="Brodie E.L."/>
            <person name="Williams K.H."/>
            <person name="Hubbard S.S."/>
            <person name="Banfield J.F."/>
        </authorList>
    </citation>
    <scope>NUCLEOTIDE SEQUENCE [LARGE SCALE GENOMIC DNA]</scope>
</reference>
<protein>
    <submittedName>
        <fullName evidence="1">Uncharacterized protein</fullName>
    </submittedName>
</protein>
<organism evidence="1 2">
    <name type="scientific">Candidatus Sungbacteria bacterium RIFCSPHIGHO2_01_FULL_47_32</name>
    <dbReference type="NCBI Taxonomy" id="1802264"/>
    <lineage>
        <taxon>Bacteria</taxon>
        <taxon>Candidatus Sungiibacteriota</taxon>
    </lineage>
</organism>